<comment type="caution">
    <text evidence="1">The sequence shown here is derived from an EMBL/GenBank/DDBJ whole genome shotgun (WGS) entry which is preliminary data.</text>
</comment>
<dbReference type="SUPFAM" id="SSF143880">
    <property type="entry name" value="NE0471 N-terminal domain-like"/>
    <property type="match status" value="1"/>
</dbReference>
<name>A0A432LJ28_9BACT</name>
<accession>A0A432LJ28</accession>
<keyword evidence="2" id="KW-1185">Reference proteome</keyword>
<proteinExistence type="predicted"/>
<dbReference type="Gene3D" id="3.30.2020.10">
    <property type="entry name" value="NE0471-like N-terminal domain"/>
    <property type="match status" value="1"/>
</dbReference>
<dbReference type="Proteomes" id="UP000278983">
    <property type="component" value="Unassembled WGS sequence"/>
</dbReference>
<dbReference type="EMBL" id="RYYU01000001">
    <property type="protein sequence ID" value="RUL58537.1"/>
    <property type="molecule type" value="Genomic_DNA"/>
</dbReference>
<dbReference type="OrthoDB" id="1369138at2"/>
<gene>
    <name evidence="1" type="ORF">EHV08_01310</name>
</gene>
<dbReference type="AlphaFoldDB" id="A0A432LJ28"/>
<dbReference type="RefSeq" id="WP_126677635.1">
    <property type="nucleotide sequence ID" value="NZ_RYYU01000001.1"/>
</dbReference>
<evidence type="ECO:0000313" key="1">
    <source>
        <dbReference type="EMBL" id="RUL58537.1"/>
    </source>
</evidence>
<dbReference type="InterPro" id="IPR036782">
    <property type="entry name" value="NE0471-like_N"/>
</dbReference>
<sequence length="85" mass="10181">MERIFIKNAKDIGNLTVFLQFSDDTTQTVNIGDFIRRHPHPQYNKYLDPRKFKRFYIENGNIVWGKNWDLMFPIEQLYTGQPDNA</sequence>
<protein>
    <submittedName>
        <fullName evidence="1">DUF2442 domain-containing protein</fullName>
    </submittedName>
</protein>
<organism evidence="1 2">
    <name type="scientific">Prevotella koreensis</name>
    <dbReference type="NCBI Taxonomy" id="2490854"/>
    <lineage>
        <taxon>Bacteria</taxon>
        <taxon>Pseudomonadati</taxon>
        <taxon>Bacteroidota</taxon>
        <taxon>Bacteroidia</taxon>
        <taxon>Bacteroidales</taxon>
        <taxon>Prevotellaceae</taxon>
        <taxon>Prevotella</taxon>
    </lineage>
</organism>
<reference evidence="1 2" key="1">
    <citation type="submission" date="2018-12" db="EMBL/GenBank/DDBJ databases">
        <title>Genome sequencing of Prevotella sp. KCOM 3155 (= JS262).</title>
        <authorList>
            <person name="Kook J.-K."/>
            <person name="Park S.-N."/>
            <person name="Lim Y.K."/>
        </authorList>
    </citation>
    <scope>NUCLEOTIDE SEQUENCE [LARGE SCALE GENOMIC DNA]</scope>
    <source>
        <strain evidence="1 2">KCOM 3155</strain>
    </source>
</reference>
<evidence type="ECO:0000313" key="2">
    <source>
        <dbReference type="Proteomes" id="UP000278983"/>
    </source>
</evidence>